<dbReference type="FunFam" id="3.15.10.30:FF:000001">
    <property type="entry name" value="Takeout-like protein 1"/>
    <property type="match status" value="1"/>
</dbReference>
<evidence type="ECO:0000256" key="1">
    <source>
        <dbReference type="ARBA" id="ARBA00022729"/>
    </source>
</evidence>
<feature type="chain" id="PRO_5040250549" evidence="4">
    <location>
        <begin position="20"/>
        <end position="250"/>
    </location>
</feature>
<sequence length="250" mass="27997">MNVNSTLSIFFCLIFVIESRDLPKYFPNCHRYDPKINECLVKATEQVKPFLAKGVPELSMPPLEPFIIPEVVLEQGTSALNFKATLTNVTIHGITNYKFSRFEFDVPNMQFFCDADLGEMIIKGNYTVNGKILIAPIVGSGTFVASIDNCNATVYQKVEVRKKKGVDYIFPVHTNSSIYVGGPKVNLNGLFDGNPELNNVTNKVISDNIDELFEDIRPVIDKVLTNILEDFLLKAVEGQVPFDKLYPPIP</sequence>
<dbReference type="InterPro" id="IPR038606">
    <property type="entry name" value="To_sf"/>
</dbReference>
<dbReference type="InterPro" id="IPR010562">
    <property type="entry name" value="Haemolymph_juvenile_hormone-bd"/>
</dbReference>
<evidence type="ECO:0000313" key="6">
    <source>
        <dbReference type="Proteomes" id="UP001153737"/>
    </source>
</evidence>
<evidence type="ECO:0000256" key="2">
    <source>
        <dbReference type="ARBA" id="ARBA00023108"/>
    </source>
</evidence>
<dbReference type="GO" id="GO:0007623">
    <property type="term" value="P:circadian rhythm"/>
    <property type="evidence" value="ECO:0007669"/>
    <property type="project" value="UniProtKB-ARBA"/>
</dbReference>
<dbReference type="GO" id="GO:0005615">
    <property type="term" value="C:extracellular space"/>
    <property type="evidence" value="ECO:0007669"/>
    <property type="project" value="TreeGrafter"/>
</dbReference>
<dbReference type="PANTHER" id="PTHR11008:SF32">
    <property type="entry name" value="CIRCADIAN CLOCK-CONTROLLED PROTEIN DAYWAKE-RELATED"/>
    <property type="match status" value="1"/>
</dbReference>
<dbReference type="Gene3D" id="3.15.10.30">
    <property type="entry name" value="Haemolymph juvenile hormone binding protein"/>
    <property type="match status" value="1"/>
</dbReference>
<protein>
    <submittedName>
        <fullName evidence="5">Uncharacterized protein</fullName>
    </submittedName>
</protein>
<dbReference type="SMART" id="SM00700">
    <property type="entry name" value="JHBP"/>
    <property type="match status" value="1"/>
</dbReference>
<name>A0A9P0DPM8_PHACE</name>
<comment type="similarity">
    <text evidence="3">Belongs to the TO family.</text>
</comment>
<keyword evidence="1 4" id="KW-0732">Signal</keyword>
<gene>
    <name evidence="5" type="ORF">PHAECO_LOCUS8337</name>
</gene>
<organism evidence="5 6">
    <name type="scientific">Phaedon cochleariae</name>
    <name type="common">Mustard beetle</name>
    <dbReference type="NCBI Taxonomy" id="80249"/>
    <lineage>
        <taxon>Eukaryota</taxon>
        <taxon>Metazoa</taxon>
        <taxon>Ecdysozoa</taxon>
        <taxon>Arthropoda</taxon>
        <taxon>Hexapoda</taxon>
        <taxon>Insecta</taxon>
        <taxon>Pterygota</taxon>
        <taxon>Neoptera</taxon>
        <taxon>Endopterygota</taxon>
        <taxon>Coleoptera</taxon>
        <taxon>Polyphaga</taxon>
        <taxon>Cucujiformia</taxon>
        <taxon>Chrysomeloidea</taxon>
        <taxon>Chrysomelidae</taxon>
        <taxon>Chrysomelinae</taxon>
        <taxon>Chrysomelini</taxon>
        <taxon>Phaedon</taxon>
    </lineage>
</organism>
<evidence type="ECO:0000313" key="5">
    <source>
        <dbReference type="EMBL" id="CAH1163962.1"/>
    </source>
</evidence>
<feature type="signal peptide" evidence="4">
    <location>
        <begin position="1"/>
        <end position="19"/>
    </location>
</feature>
<reference evidence="5" key="2">
    <citation type="submission" date="2022-10" db="EMBL/GenBank/DDBJ databases">
        <authorList>
            <consortium name="ENA_rothamsted_submissions"/>
            <consortium name="culmorum"/>
            <person name="King R."/>
        </authorList>
    </citation>
    <scope>NUCLEOTIDE SEQUENCE</scope>
</reference>
<proteinExistence type="inferred from homology"/>
<reference evidence="5" key="1">
    <citation type="submission" date="2022-01" db="EMBL/GenBank/DDBJ databases">
        <authorList>
            <person name="King R."/>
        </authorList>
    </citation>
    <scope>NUCLEOTIDE SEQUENCE</scope>
</reference>
<accession>A0A9P0DPM8</accession>
<dbReference type="Proteomes" id="UP001153737">
    <property type="component" value="Chromosome 4"/>
</dbReference>
<dbReference type="PANTHER" id="PTHR11008">
    <property type="entry name" value="PROTEIN TAKEOUT-LIKE PROTEIN"/>
    <property type="match status" value="1"/>
</dbReference>
<keyword evidence="6" id="KW-1185">Reference proteome</keyword>
<evidence type="ECO:0000256" key="3">
    <source>
        <dbReference type="ARBA" id="ARBA00060902"/>
    </source>
</evidence>
<evidence type="ECO:0000256" key="4">
    <source>
        <dbReference type="SAM" id="SignalP"/>
    </source>
</evidence>
<dbReference type="Pfam" id="PF06585">
    <property type="entry name" value="JHBP"/>
    <property type="match status" value="1"/>
</dbReference>
<dbReference type="OrthoDB" id="7419171at2759"/>
<dbReference type="AlphaFoldDB" id="A0A9P0DPM8"/>
<keyword evidence="2" id="KW-0090">Biological rhythms</keyword>
<dbReference type="EMBL" id="OU896710">
    <property type="protein sequence ID" value="CAH1163962.1"/>
    <property type="molecule type" value="Genomic_DNA"/>
</dbReference>